<dbReference type="GO" id="GO:0005737">
    <property type="term" value="C:cytoplasm"/>
    <property type="evidence" value="ECO:0007669"/>
    <property type="project" value="UniProtKB-SubCell"/>
</dbReference>
<evidence type="ECO:0000256" key="10">
    <source>
        <dbReference type="PIRSR" id="PIRSR607828-2"/>
    </source>
</evidence>
<dbReference type="EC" id="1.13.99.1" evidence="4 11"/>
<name>A0AAN9MUH7_CANGL</name>
<dbReference type="Proteomes" id="UP001367508">
    <property type="component" value="Unassembled WGS sequence"/>
</dbReference>
<evidence type="ECO:0000256" key="1">
    <source>
        <dbReference type="ARBA" id="ARBA00004496"/>
    </source>
</evidence>
<evidence type="ECO:0000313" key="13">
    <source>
        <dbReference type="EMBL" id="KAK7358417.1"/>
    </source>
</evidence>
<dbReference type="GO" id="GO:0019310">
    <property type="term" value="P:inositol catabolic process"/>
    <property type="evidence" value="ECO:0007669"/>
    <property type="project" value="UniProtKB-UniRule"/>
</dbReference>
<dbReference type="InterPro" id="IPR007828">
    <property type="entry name" value="Inositol_oxygenase"/>
</dbReference>
<keyword evidence="6" id="KW-0060">Ascorbate biosynthesis</keyword>
<keyword evidence="5 11" id="KW-0963">Cytoplasm</keyword>
<evidence type="ECO:0000256" key="2">
    <source>
        <dbReference type="ARBA" id="ARBA00005167"/>
    </source>
</evidence>
<evidence type="ECO:0000256" key="12">
    <source>
        <dbReference type="SAM" id="SignalP"/>
    </source>
</evidence>
<gene>
    <name evidence="13" type="ORF">VNO77_00344</name>
</gene>
<dbReference type="GO" id="GO:0050113">
    <property type="term" value="F:inositol oxygenase activity"/>
    <property type="evidence" value="ECO:0007669"/>
    <property type="project" value="UniProtKB-UniRule"/>
</dbReference>
<evidence type="ECO:0000256" key="11">
    <source>
        <dbReference type="RuleBase" id="RU367039"/>
    </source>
</evidence>
<sequence length="106" mass="11716">MNLALITYHVGKLLMALVFLVEAVFKLKGIYTEGCGLDNVVMLLGHDDYMYMDPVMGRDSPNGFIFVRREDGGTGFGLVIRDHKGDCQVGLSTSLPSASEWTVWLT</sequence>
<comment type="catalytic activity">
    <reaction evidence="11">
        <text>myo-inositol + O2 = D-glucuronate + H2O + H(+)</text>
        <dbReference type="Rhea" id="RHEA:23696"/>
        <dbReference type="ChEBI" id="CHEBI:15377"/>
        <dbReference type="ChEBI" id="CHEBI:15378"/>
        <dbReference type="ChEBI" id="CHEBI:15379"/>
        <dbReference type="ChEBI" id="CHEBI:17268"/>
        <dbReference type="ChEBI" id="CHEBI:58720"/>
        <dbReference type="EC" id="1.13.99.1"/>
    </reaction>
</comment>
<keyword evidence="12" id="KW-0732">Signal</keyword>
<evidence type="ECO:0000256" key="7">
    <source>
        <dbReference type="ARBA" id="ARBA00022723"/>
    </source>
</evidence>
<keyword evidence="9 10" id="KW-0408">Iron</keyword>
<protein>
    <recommendedName>
        <fullName evidence="4 11">Inositol oxygenase</fullName>
        <ecNumber evidence="4 11">1.13.99.1</ecNumber>
    </recommendedName>
    <alternativeName>
        <fullName evidence="11">Myo-inositol oxygenase</fullName>
    </alternativeName>
</protein>
<evidence type="ECO:0000256" key="3">
    <source>
        <dbReference type="ARBA" id="ARBA00005286"/>
    </source>
</evidence>
<evidence type="ECO:0000313" key="14">
    <source>
        <dbReference type="Proteomes" id="UP001367508"/>
    </source>
</evidence>
<keyword evidence="14" id="KW-1185">Reference proteome</keyword>
<comment type="subcellular location">
    <subcellularLocation>
        <location evidence="1 11">Cytoplasm</location>
    </subcellularLocation>
</comment>
<dbReference type="GO" id="GO:0019853">
    <property type="term" value="P:L-ascorbic acid biosynthetic process"/>
    <property type="evidence" value="ECO:0007669"/>
    <property type="project" value="UniProtKB-KW"/>
</dbReference>
<dbReference type="AlphaFoldDB" id="A0AAN9MUH7"/>
<dbReference type="SUPFAM" id="SSF109604">
    <property type="entry name" value="HD-domain/PDEase-like"/>
    <property type="match status" value="1"/>
</dbReference>
<dbReference type="EMBL" id="JAYMYQ010000001">
    <property type="protein sequence ID" value="KAK7358417.1"/>
    <property type="molecule type" value="Genomic_DNA"/>
</dbReference>
<accession>A0AAN9MUH7</accession>
<feature type="binding site" evidence="10">
    <location>
        <position position="46"/>
    </location>
    <ligand>
        <name>Fe cation</name>
        <dbReference type="ChEBI" id="CHEBI:24875"/>
        <label>1</label>
    </ligand>
</feature>
<comment type="similarity">
    <text evidence="3 11">Belongs to the myo-inositol oxygenase family.</text>
</comment>
<comment type="caution">
    <text evidence="13">The sequence shown here is derived from an EMBL/GenBank/DDBJ whole genome shotgun (WGS) entry which is preliminary data.</text>
</comment>
<keyword evidence="8 11" id="KW-0560">Oxidoreductase</keyword>
<feature type="chain" id="PRO_5043032834" description="Inositol oxygenase" evidence="12">
    <location>
        <begin position="24"/>
        <end position="106"/>
    </location>
</feature>
<evidence type="ECO:0000256" key="9">
    <source>
        <dbReference type="ARBA" id="ARBA00023004"/>
    </source>
</evidence>
<keyword evidence="7 10" id="KW-0479">Metal-binding</keyword>
<comment type="cofactor">
    <cofactor evidence="10 11">
        <name>Fe cation</name>
        <dbReference type="ChEBI" id="CHEBI:24875"/>
    </cofactor>
    <text evidence="10 11">Binds 2 iron ions per subunit.</text>
</comment>
<dbReference type="GO" id="GO:0005506">
    <property type="term" value="F:iron ion binding"/>
    <property type="evidence" value="ECO:0007669"/>
    <property type="project" value="InterPro"/>
</dbReference>
<evidence type="ECO:0000256" key="8">
    <source>
        <dbReference type="ARBA" id="ARBA00023002"/>
    </source>
</evidence>
<evidence type="ECO:0000256" key="4">
    <source>
        <dbReference type="ARBA" id="ARBA00011919"/>
    </source>
</evidence>
<evidence type="ECO:0000256" key="6">
    <source>
        <dbReference type="ARBA" id="ARBA00022644"/>
    </source>
</evidence>
<organism evidence="13 14">
    <name type="scientific">Canavalia gladiata</name>
    <name type="common">Sword bean</name>
    <name type="synonym">Dolichos gladiatus</name>
    <dbReference type="NCBI Taxonomy" id="3824"/>
    <lineage>
        <taxon>Eukaryota</taxon>
        <taxon>Viridiplantae</taxon>
        <taxon>Streptophyta</taxon>
        <taxon>Embryophyta</taxon>
        <taxon>Tracheophyta</taxon>
        <taxon>Spermatophyta</taxon>
        <taxon>Magnoliopsida</taxon>
        <taxon>eudicotyledons</taxon>
        <taxon>Gunneridae</taxon>
        <taxon>Pentapetalae</taxon>
        <taxon>rosids</taxon>
        <taxon>fabids</taxon>
        <taxon>Fabales</taxon>
        <taxon>Fabaceae</taxon>
        <taxon>Papilionoideae</taxon>
        <taxon>50 kb inversion clade</taxon>
        <taxon>NPAAA clade</taxon>
        <taxon>indigoferoid/millettioid clade</taxon>
        <taxon>Phaseoleae</taxon>
        <taxon>Canavalia</taxon>
    </lineage>
</organism>
<evidence type="ECO:0000256" key="5">
    <source>
        <dbReference type="ARBA" id="ARBA00022490"/>
    </source>
</evidence>
<feature type="signal peptide" evidence="12">
    <location>
        <begin position="1"/>
        <end position="23"/>
    </location>
</feature>
<dbReference type="Pfam" id="PF05153">
    <property type="entry name" value="MIOX"/>
    <property type="match status" value="1"/>
</dbReference>
<proteinExistence type="inferred from homology"/>
<comment type="pathway">
    <text evidence="2 11">Polyol metabolism; myo-inositol degradation into D-glucuronate; D-glucuronate from myo-inositol: step 1/1.</text>
</comment>
<reference evidence="13 14" key="1">
    <citation type="submission" date="2024-01" db="EMBL/GenBank/DDBJ databases">
        <title>The genomes of 5 underutilized Papilionoideae crops provide insights into root nodulation and disease resistanc.</title>
        <authorList>
            <person name="Jiang F."/>
        </authorList>
    </citation>
    <scope>NUCLEOTIDE SEQUENCE [LARGE SCALE GENOMIC DNA]</scope>
    <source>
        <strain evidence="13">LVBAO_FW01</strain>
        <tissue evidence="13">Leaves</tissue>
    </source>
</reference>